<feature type="domain" description="Transcription regulator PadR N-terminal" evidence="1">
    <location>
        <begin position="42"/>
        <end position="110"/>
    </location>
</feature>
<evidence type="ECO:0000313" key="2">
    <source>
        <dbReference type="EMBL" id="EEZ93307.1"/>
    </source>
</evidence>
<dbReference type="Proteomes" id="UP000009375">
    <property type="component" value="Unassembled WGS sequence"/>
</dbReference>
<dbReference type="EMBL" id="GG730039">
    <property type="protein sequence ID" value="EEZ93307.1"/>
    <property type="molecule type" value="Genomic_DNA"/>
</dbReference>
<evidence type="ECO:0000313" key="3">
    <source>
        <dbReference type="Proteomes" id="UP000009375"/>
    </source>
</evidence>
<dbReference type="AlphaFoldDB" id="D2EEC8"/>
<accession>D2EEC8</accession>
<reference evidence="2 3" key="1">
    <citation type="journal article" date="2010" name="Proc. Natl. Acad. Sci. U.S.A.">
        <title>Enigmatic, ultrasmall, uncultivated Archaea.</title>
        <authorList>
            <person name="Baker B.J."/>
            <person name="Comolli L.R."/>
            <person name="Dick G.J."/>
            <person name="Hauser L.J."/>
            <person name="Hyatt D."/>
            <person name="Dill B.D."/>
            <person name="Land M.L."/>
            <person name="Verberkmoes N.C."/>
            <person name="Hettich R.L."/>
            <person name="Banfield J.F."/>
        </authorList>
    </citation>
    <scope>NUCLEOTIDE SEQUENCE [LARGE SCALE GENOMIC DNA]</scope>
</reference>
<dbReference type="InterPro" id="IPR005149">
    <property type="entry name" value="Tscrpt_reg_PadR_N"/>
</dbReference>
<dbReference type="InterPro" id="IPR036390">
    <property type="entry name" value="WH_DNA-bd_sf"/>
</dbReference>
<organism evidence="2 3">
    <name type="scientific">Candidatus Parvarchaeum acidiphilum ARMAN-4</name>
    <dbReference type="NCBI Taxonomy" id="662760"/>
    <lineage>
        <taxon>Archaea</taxon>
        <taxon>Candidatus Parvarchaeota</taxon>
        <taxon>Candidatus Parvarchaeum</taxon>
    </lineage>
</organism>
<evidence type="ECO:0000259" key="1">
    <source>
        <dbReference type="Pfam" id="PF03551"/>
    </source>
</evidence>
<gene>
    <name evidence="2" type="ORF">BJBARM4_0065</name>
</gene>
<dbReference type="PANTHER" id="PTHR43252:SF5">
    <property type="entry name" value="TRANSCRIPTIONAL REGULATOR, PADR-LIKE FAMILY"/>
    <property type="match status" value="1"/>
</dbReference>
<dbReference type="SUPFAM" id="SSF46785">
    <property type="entry name" value="Winged helix' DNA-binding domain"/>
    <property type="match status" value="1"/>
</dbReference>
<name>D2EEC8_PARA4</name>
<dbReference type="Pfam" id="PF03551">
    <property type="entry name" value="PadR"/>
    <property type="match status" value="1"/>
</dbReference>
<proteinExistence type="predicted"/>
<dbReference type="PANTHER" id="PTHR43252">
    <property type="entry name" value="TRANSCRIPTIONAL REGULATOR YQJI"/>
    <property type="match status" value="1"/>
</dbReference>
<sequence>MKNKEDGFDEINFGFNLDPNIVHKFAHSIHGISRGFGIKYWILMLVSKEKMTGAQMIDKIYEMSFGFWRPSPGSIYSILKYLSESGFVKVEQKDNKKYYSITDRGKEYLDSSWFPWRSASSFMNKDEGTSIDETIETIDNLSEFISEKGKLLSKENKKILKKIDDRLHSILK</sequence>
<protein>
    <submittedName>
        <fullName evidence="2">Transcriptional regulator, PadR family</fullName>
    </submittedName>
</protein>
<dbReference type="InterPro" id="IPR036388">
    <property type="entry name" value="WH-like_DNA-bd_sf"/>
</dbReference>
<dbReference type="Gene3D" id="1.10.10.10">
    <property type="entry name" value="Winged helix-like DNA-binding domain superfamily/Winged helix DNA-binding domain"/>
    <property type="match status" value="1"/>
</dbReference>